<name>A0ABS1RTH7_RHOSU</name>
<dbReference type="Pfam" id="PF03480">
    <property type="entry name" value="DctP"/>
    <property type="match status" value="1"/>
</dbReference>
<evidence type="ECO:0000256" key="4">
    <source>
        <dbReference type="SAM" id="SignalP"/>
    </source>
</evidence>
<keyword evidence="6" id="KW-1185">Reference proteome</keyword>
<proteinExistence type="predicted"/>
<comment type="caution">
    <text evidence="5">The sequence shown here is derived from an EMBL/GenBank/DDBJ whole genome shotgun (WGS) entry which is preliminary data.</text>
</comment>
<keyword evidence="3" id="KW-0574">Periplasm</keyword>
<dbReference type="NCBIfam" id="NF037995">
    <property type="entry name" value="TRAP_S1"/>
    <property type="match status" value="1"/>
</dbReference>
<evidence type="ECO:0000256" key="3">
    <source>
        <dbReference type="ARBA" id="ARBA00022764"/>
    </source>
</evidence>
<dbReference type="PANTHER" id="PTHR33376:SF5">
    <property type="entry name" value="EXTRACYTOPLASMIC SOLUTE RECEPTOR PROTEIN"/>
    <property type="match status" value="1"/>
</dbReference>
<feature type="signal peptide" evidence="4">
    <location>
        <begin position="1"/>
        <end position="22"/>
    </location>
</feature>
<comment type="subcellular location">
    <subcellularLocation>
        <location evidence="1">Periplasm</location>
    </subcellularLocation>
</comment>
<dbReference type="InterPro" id="IPR018389">
    <property type="entry name" value="DctP_fam"/>
</dbReference>
<dbReference type="EMBL" id="JAESJJ010000013">
    <property type="protein sequence ID" value="MBL3609378.1"/>
    <property type="molecule type" value="Genomic_DNA"/>
</dbReference>
<protein>
    <submittedName>
        <fullName evidence="5">TRAP transporter substrate-binding protein DctP</fullName>
    </submittedName>
</protein>
<dbReference type="Proteomes" id="UP000604473">
    <property type="component" value="Unassembled WGS sequence"/>
</dbReference>
<keyword evidence="2 4" id="KW-0732">Signal</keyword>
<reference evidence="5 6" key="1">
    <citation type="submission" date="2021-01" db="EMBL/GenBank/DDBJ databases">
        <title>Draft genomes of Rhodovulum sulfidophilum.</title>
        <authorList>
            <person name="Guzman M.S."/>
        </authorList>
    </citation>
    <scope>NUCLEOTIDE SEQUENCE [LARGE SCALE GENOMIC DNA]</scope>
    <source>
        <strain evidence="5 6">AB35</strain>
    </source>
</reference>
<evidence type="ECO:0000313" key="5">
    <source>
        <dbReference type="EMBL" id="MBL3609378.1"/>
    </source>
</evidence>
<evidence type="ECO:0000313" key="6">
    <source>
        <dbReference type="Proteomes" id="UP000604473"/>
    </source>
</evidence>
<evidence type="ECO:0000256" key="1">
    <source>
        <dbReference type="ARBA" id="ARBA00004418"/>
    </source>
</evidence>
<dbReference type="PANTHER" id="PTHR33376">
    <property type="match status" value="1"/>
</dbReference>
<organism evidence="5 6">
    <name type="scientific">Rhodovulum sulfidophilum</name>
    <name type="common">Rhodobacter sulfidophilus</name>
    <dbReference type="NCBI Taxonomy" id="35806"/>
    <lineage>
        <taxon>Bacteria</taxon>
        <taxon>Pseudomonadati</taxon>
        <taxon>Pseudomonadota</taxon>
        <taxon>Alphaproteobacteria</taxon>
        <taxon>Rhodobacterales</taxon>
        <taxon>Paracoccaceae</taxon>
        <taxon>Rhodovulum</taxon>
    </lineage>
</organism>
<dbReference type="Gene3D" id="3.40.190.170">
    <property type="entry name" value="Bacterial extracellular solute-binding protein, family 7"/>
    <property type="match status" value="1"/>
</dbReference>
<dbReference type="RefSeq" id="WP_202249326.1">
    <property type="nucleotide sequence ID" value="NZ_JAESJJ010000013.1"/>
</dbReference>
<gene>
    <name evidence="5" type="primary">dctP</name>
    <name evidence="5" type="ORF">JMM60_11310</name>
</gene>
<feature type="chain" id="PRO_5046777244" evidence="4">
    <location>
        <begin position="23"/>
        <end position="325"/>
    </location>
</feature>
<accession>A0ABS1RTH7</accession>
<sequence>MTIKAFAFACGATALTALPAAATDLRLLSSWPDNQAYTENVALPLAEKVSELSDGALTISVVGPDVVPAFEQLEPVQAGVFDMLFTHPAYHIGTASIGLGVEGTRADPTLRRSSGIIDTLDEYYQTLGLKALAVAPVGSVAFNFILREPITGDPSLGGRKIRGTQTYNPVIEGTGGSPGIMPMTDIYSSLQTGVIDGAGTTLTGIAEQKWYEVSNYLSRPKFGTVGLFIFMNIDSWDSLSPEEQDILTRAAMEIELESTDRFDTLAAEEEAFLIEQGMELTEFSAADAEQVEQVFSDGAWATARITGGDLAEKMHQQAEEAGLLQ</sequence>
<evidence type="ECO:0000256" key="2">
    <source>
        <dbReference type="ARBA" id="ARBA00022729"/>
    </source>
</evidence>
<dbReference type="InterPro" id="IPR038404">
    <property type="entry name" value="TRAP_DctP_sf"/>
</dbReference>